<proteinExistence type="predicted"/>
<reference evidence="2" key="1">
    <citation type="submission" date="2021-03" db="EMBL/GenBank/DDBJ databases">
        <title>Evolutionary innovations through gain and loss of genes in the ectomycorrhizal Boletales.</title>
        <authorList>
            <person name="Wu G."/>
            <person name="Miyauchi S."/>
            <person name="Morin E."/>
            <person name="Yang Z.-L."/>
            <person name="Xu J."/>
            <person name="Martin F.M."/>
        </authorList>
    </citation>
    <scope>NUCLEOTIDE SEQUENCE</scope>
    <source>
        <strain evidence="2">BR01</strain>
    </source>
</reference>
<feature type="region of interest" description="Disordered" evidence="1">
    <location>
        <begin position="1"/>
        <end position="70"/>
    </location>
</feature>
<feature type="compositionally biased region" description="Low complexity" evidence="1">
    <location>
        <begin position="34"/>
        <end position="49"/>
    </location>
</feature>
<protein>
    <submittedName>
        <fullName evidence="2">Uncharacterized protein</fullName>
    </submittedName>
</protein>
<gene>
    <name evidence="2" type="ORF">JVT61DRAFT_1468</name>
</gene>
<evidence type="ECO:0000313" key="3">
    <source>
        <dbReference type="Proteomes" id="UP000683000"/>
    </source>
</evidence>
<dbReference type="Gene3D" id="1.20.5.340">
    <property type="match status" value="1"/>
</dbReference>
<evidence type="ECO:0000256" key="1">
    <source>
        <dbReference type="SAM" id="MobiDB-lite"/>
    </source>
</evidence>
<name>A0A8I3A3F0_9AGAM</name>
<accession>A0A8I3A3F0</accession>
<dbReference type="EMBL" id="JAGFBS010000106">
    <property type="protein sequence ID" value="KAG6369110.1"/>
    <property type="molecule type" value="Genomic_DNA"/>
</dbReference>
<dbReference type="AlphaFoldDB" id="A0A8I3A3F0"/>
<sequence>MTPARPRRTEDGMLSALPPHLTRPLKDRRRTSRPKSGSSSPLSLPPMSLDPEKGNDVEEITSPNAPSARLDQKVSVLEDKIDAMQTRTNAVEKEAEVLKERLASLNDRLVALEKVA</sequence>
<comment type="caution">
    <text evidence="2">The sequence shown here is derived from an EMBL/GenBank/DDBJ whole genome shotgun (WGS) entry which is preliminary data.</text>
</comment>
<keyword evidence="3" id="KW-1185">Reference proteome</keyword>
<evidence type="ECO:0000313" key="2">
    <source>
        <dbReference type="EMBL" id="KAG6369110.1"/>
    </source>
</evidence>
<dbReference type="OrthoDB" id="2678201at2759"/>
<organism evidence="2 3">
    <name type="scientific">Boletus reticuloceps</name>
    <dbReference type="NCBI Taxonomy" id="495285"/>
    <lineage>
        <taxon>Eukaryota</taxon>
        <taxon>Fungi</taxon>
        <taxon>Dikarya</taxon>
        <taxon>Basidiomycota</taxon>
        <taxon>Agaricomycotina</taxon>
        <taxon>Agaricomycetes</taxon>
        <taxon>Agaricomycetidae</taxon>
        <taxon>Boletales</taxon>
        <taxon>Boletineae</taxon>
        <taxon>Boletaceae</taxon>
        <taxon>Boletoideae</taxon>
        <taxon>Boletus</taxon>
    </lineage>
</organism>
<dbReference type="Proteomes" id="UP000683000">
    <property type="component" value="Unassembled WGS sequence"/>
</dbReference>